<keyword evidence="3" id="KW-1185">Reference proteome</keyword>
<feature type="region of interest" description="Disordered" evidence="1">
    <location>
        <begin position="83"/>
        <end position="105"/>
    </location>
</feature>
<evidence type="ECO:0000256" key="1">
    <source>
        <dbReference type="SAM" id="MobiDB-lite"/>
    </source>
</evidence>
<proteinExistence type="predicted"/>
<accession>A0A564YZD9</accession>
<dbReference type="Proteomes" id="UP000321570">
    <property type="component" value="Unassembled WGS sequence"/>
</dbReference>
<gene>
    <name evidence="2" type="ORF">WMSIL1_LOCUS10547</name>
</gene>
<organism evidence="2 3">
    <name type="scientific">Hymenolepis diminuta</name>
    <name type="common">Rat tapeworm</name>
    <dbReference type="NCBI Taxonomy" id="6216"/>
    <lineage>
        <taxon>Eukaryota</taxon>
        <taxon>Metazoa</taxon>
        <taxon>Spiralia</taxon>
        <taxon>Lophotrochozoa</taxon>
        <taxon>Platyhelminthes</taxon>
        <taxon>Cestoda</taxon>
        <taxon>Eucestoda</taxon>
        <taxon>Cyclophyllidea</taxon>
        <taxon>Hymenolepididae</taxon>
        <taxon>Hymenolepis</taxon>
    </lineage>
</organism>
<evidence type="ECO:0000313" key="3">
    <source>
        <dbReference type="Proteomes" id="UP000321570"/>
    </source>
</evidence>
<dbReference type="AlphaFoldDB" id="A0A564YZD9"/>
<reference evidence="2 3" key="1">
    <citation type="submission" date="2019-07" db="EMBL/GenBank/DDBJ databases">
        <authorList>
            <person name="Jastrzebski P J."/>
            <person name="Paukszto L."/>
            <person name="Jastrzebski P J."/>
        </authorList>
    </citation>
    <scope>NUCLEOTIDE SEQUENCE [LARGE SCALE GENOMIC DNA]</scope>
    <source>
        <strain evidence="2 3">WMS-il1</strain>
    </source>
</reference>
<protein>
    <submittedName>
        <fullName evidence="2">Uncharacterized protein</fullName>
    </submittedName>
</protein>
<sequence>MLKTLNWEQLQIAIDENPTRSTRELSKIFNVSRHLTIRGEQRSLGWESLKGWQMDSARIVRNQEVTAYNLLCFTALDLQDASEQQTAEPSAASAETHPPSFHPLRKPYSYPDALHSMIGGIIHHEAITRVAISYGGIISEAKLTIQSN</sequence>
<dbReference type="EMBL" id="CABIJS010000455">
    <property type="protein sequence ID" value="VUZ51984.1"/>
    <property type="molecule type" value="Genomic_DNA"/>
</dbReference>
<evidence type="ECO:0000313" key="2">
    <source>
        <dbReference type="EMBL" id="VUZ51984.1"/>
    </source>
</evidence>
<name>A0A564YZD9_HYMDI</name>